<dbReference type="AlphaFoldDB" id="A0A1G5SIH0"/>
<evidence type="ECO:0000313" key="1">
    <source>
        <dbReference type="EMBL" id="SCZ86928.1"/>
    </source>
</evidence>
<proteinExistence type="predicted"/>
<sequence length="53" mass="6255">MQTNTTQVNARKLLDQVRDKIRFKHSQIQFEVGEPCKKISLQVTIMSRSLVFY</sequence>
<evidence type="ECO:0000313" key="2">
    <source>
        <dbReference type="Proteomes" id="UP000198729"/>
    </source>
</evidence>
<accession>A0A1G5SIH0</accession>
<dbReference type="Proteomes" id="UP000198729">
    <property type="component" value="Unassembled WGS sequence"/>
</dbReference>
<dbReference type="EMBL" id="FMWO01000094">
    <property type="protein sequence ID" value="SCZ86928.1"/>
    <property type="molecule type" value="Genomic_DNA"/>
</dbReference>
<name>A0A1G5SIH0_9PROT</name>
<gene>
    <name evidence="1" type="ORF">NSMM_820023</name>
</gene>
<organism evidence="1 2">
    <name type="scientific">Nitrosomonas mobilis</name>
    <dbReference type="NCBI Taxonomy" id="51642"/>
    <lineage>
        <taxon>Bacteria</taxon>
        <taxon>Pseudomonadati</taxon>
        <taxon>Pseudomonadota</taxon>
        <taxon>Betaproteobacteria</taxon>
        <taxon>Nitrosomonadales</taxon>
        <taxon>Nitrosomonadaceae</taxon>
        <taxon>Nitrosomonas</taxon>
    </lineage>
</organism>
<reference evidence="1 2" key="1">
    <citation type="submission" date="2016-10" db="EMBL/GenBank/DDBJ databases">
        <authorList>
            <person name="de Groot N.N."/>
        </authorList>
    </citation>
    <scope>NUCLEOTIDE SEQUENCE [LARGE SCALE GENOMIC DNA]</scope>
    <source>
        <strain evidence="1">1</strain>
    </source>
</reference>
<keyword evidence="2" id="KW-1185">Reference proteome</keyword>
<dbReference type="STRING" id="51642.NSMM_820023"/>
<protein>
    <submittedName>
        <fullName evidence="1">Uncharacterized protein</fullName>
    </submittedName>
</protein>